<keyword evidence="1 5" id="KW-0963">Cytoplasm</keyword>
<feature type="compositionally biased region" description="Basic and acidic residues" evidence="6">
    <location>
        <begin position="1"/>
        <end position="18"/>
    </location>
</feature>
<dbReference type="InterPro" id="IPR050084">
    <property type="entry name" value="NADPH_dep_7-cyano-7-deazaG_red"/>
</dbReference>
<evidence type="ECO:0000256" key="2">
    <source>
        <dbReference type="ARBA" id="ARBA00022785"/>
    </source>
</evidence>
<feature type="active site" description="Thioimide intermediate" evidence="5">
    <location>
        <position position="68"/>
    </location>
</feature>
<comment type="caution">
    <text evidence="7">The sequence shown here is derived from an EMBL/GenBank/DDBJ whole genome shotgun (WGS) entry which is preliminary data.</text>
</comment>
<dbReference type="EMBL" id="QNRR01000006">
    <property type="protein sequence ID" value="RBP42324.1"/>
    <property type="molecule type" value="Genomic_DNA"/>
</dbReference>
<comment type="subcellular location">
    <subcellularLocation>
        <location evidence="5">Cytoplasm</location>
    </subcellularLocation>
</comment>
<evidence type="ECO:0000256" key="3">
    <source>
        <dbReference type="ARBA" id="ARBA00022857"/>
    </source>
</evidence>
<dbReference type="RefSeq" id="WP_113959465.1">
    <property type="nucleotide sequence ID" value="NZ_QNRR01000006.1"/>
</dbReference>
<evidence type="ECO:0000313" key="7">
    <source>
        <dbReference type="EMBL" id="RBP42324.1"/>
    </source>
</evidence>
<dbReference type="NCBIfam" id="TIGR03139">
    <property type="entry name" value="QueF-II"/>
    <property type="match status" value="1"/>
</dbReference>
<gene>
    <name evidence="5" type="primary">queF</name>
    <name evidence="7" type="ORF">DES53_10628</name>
</gene>
<evidence type="ECO:0000256" key="1">
    <source>
        <dbReference type="ARBA" id="ARBA00022490"/>
    </source>
</evidence>
<sequence length="167" mass="18606">MAKDKGKDKKKDKSKPTEAKAATLTLLGHSENRLPTSPDEAKLEVFPNRTPGRNYRINLSAPEFSSLCPVTGQPDSAHLEIVYVPDKLCIETKSFKFYLASYRNFPAFNEVIVNRILDDLVKACAPKQMHIRGDFGARGGISLSCEAKFPDWPDDEEAMCEGGCHHH</sequence>
<dbReference type="InterPro" id="IPR029500">
    <property type="entry name" value="QueF"/>
</dbReference>
<dbReference type="GO" id="GO:0005737">
    <property type="term" value="C:cytoplasm"/>
    <property type="evidence" value="ECO:0007669"/>
    <property type="project" value="UniProtKB-SubCell"/>
</dbReference>
<dbReference type="GO" id="GO:0033739">
    <property type="term" value="F:preQ1 synthase activity"/>
    <property type="evidence" value="ECO:0007669"/>
    <property type="project" value="UniProtKB-UniRule"/>
</dbReference>
<dbReference type="EC" id="1.7.1.13" evidence="5"/>
<proteinExistence type="inferred from homology"/>
<evidence type="ECO:0000256" key="5">
    <source>
        <dbReference type="HAMAP-Rule" id="MF_00818"/>
    </source>
</evidence>
<evidence type="ECO:0000256" key="6">
    <source>
        <dbReference type="SAM" id="MobiDB-lite"/>
    </source>
</evidence>
<feature type="binding site" evidence="5">
    <location>
        <begin position="90"/>
        <end position="92"/>
    </location>
    <ligand>
        <name>substrate</name>
    </ligand>
</feature>
<comment type="similarity">
    <text evidence="5">Belongs to the GTP cyclohydrolase I family. QueF type 1 subfamily.</text>
</comment>
<dbReference type="HAMAP" id="MF_00818">
    <property type="entry name" value="QueF_type1"/>
    <property type="match status" value="1"/>
</dbReference>
<dbReference type="PANTHER" id="PTHR34354:SF1">
    <property type="entry name" value="NADPH-DEPENDENT 7-CYANO-7-DEAZAGUANINE REDUCTASE"/>
    <property type="match status" value="1"/>
</dbReference>
<dbReference type="Proteomes" id="UP000253426">
    <property type="component" value="Unassembled WGS sequence"/>
</dbReference>
<accession>A0A366HJA1</accession>
<dbReference type="Gene3D" id="3.30.1130.10">
    <property type="match status" value="1"/>
</dbReference>
<organism evidence="7 8">
    <name type="scientific">Roseimicrobium gellanilyticum</name>
    <dbReference type="NCBI Taxonomy" id="748857"/>
    <lineage>
        <taxon>Bacteria</taxon>
        <taxon>Pseudomonadati</taxon>
        <taxon>Verrucomicrobiota</taxon>
        <taxon>Verrucomicrobiia</taxon>
        <taxon>Verrucomicrobiales</taxon>
        <taxon>Verrucomicrobiaceae</taxon>
        <taxon>Roseimicrobium</taxon>
    </lineage>
</organism>
<keyword evidence="2 5" id="KW-0671">Queuosine biosynthesis</keyword>
<dbReference type="SUPFAM" id="SSF55620">
    <property type="entry name" value="Tetrahydrobiopterin biosynthesis enzymes-like"/>
    <property type="match status" value="1"/>
</dbReference>
<keyword evidence="4 5" id="KW-0560">Oxidoreductase</keyword>
<feature type="active site" description="Proton donor" evidence="5">
    <location>
        <position position="75"/>
    </location>
</feature>
<feature type="region of interest" description="Disordered" evidence="6">
    <location>
        <begin position="1"/>
        <end position="38"/>
    </location>
</feature>
<name>A0A366HJA1_9BACT</name>
<dbReference type="UniPathway" id="UPA00392"/>
<dbReference type="Pfam" id="PF14489">
    <property type="entry name" value="QueF"/>
    <property type="match status" value="1"/>
</dbReference>
<keyword evidence="3 5" id="KW-0521">NADP</keyword>
<reference evidence="7 8" key="1">
    <citation type="submission" date="2018-06" db="EMBL/GenBank/DDBJ databases">
        <title>Genomic Encyclopedia of Type Strains, Phase IV (KMG-IV): sequencing the most valuable type-strain genomes for metagenomic binning, comparative biology and taxonomic classification.</title>
        <authorList>
            <person name="Goeker M."/>
        </authorList>
    </citation>
    <scope>NUCLEOTIDE SEQUENCE [LARGE SCALE GENOMIC DNA]</scope>
    <source>
        <strain evidence="7 8">DSM 25532</strain>
    </source>
</reference>
<dbReference type="PANTHER" id="PTHR34354">
    <property type="entry name" value="NADPH-DEPENDENT 7-CYANO-7-DEAZAGUANINE REDUCTASE"/>
    <property type="match status" value="1"/>
</dbReference>
<dbReference type="OrthoDB" id="9795077at2"/>
<dbReference type="InterPro" id="IPR016856">
    <property type="entry name" value="QueF_type1"/>
</dbReference>
<protein>
    <recommendedName>
        <fullName evidence="5">NADPH-dependent 7-cyano-7-deazaguanine reductase</fullName>
        <ecNumber evidence="5">1.7.1.13</ecNumber>
    </recommendedName>
    <alternativeName>
        <fullName evidence="5">7-cyano-7-carbaguanine reductase</fullName>
    </alternativeName>
    <alternativeName>
        <fullName evidence="5">NADPH-dependent nitrile oxidoreductase</fullName>
    </alternativeName>
    <alternativeName>
        <fullName evidence="5">PreQ(0) reductase</fullName>
    </alternativeName>
</protein>
<dbReference type="InterPro" id="IPR043133">
    <property type="entry name" value="GTP-CH-I_C/QueF"/>
</dbReference>
<comment type="caution">
    <text evidence="5">Lacks conserved residue(s) required for the propagation of feature annotation.</text>
</comment>
<keyword evidence="8" id="KW-1185">Reference proteome</keyword>
<dbReference type="AlphaFoldDB" id="A0A366HJA1"/>
<comment type="pathway">
    <text evidence="5">tRNA modification; tRNA-queuosine biosynthesis.</text>
</comment>
<evidence type="ECO:0000256" key="4">
    <source>
        <dbReference type="ARBA" id="ARBA00023002"/>
    </source>
</evidence>
<comment type="catalytic activity">
    <reaction evidence="5">
        <text>7-aminomethyl-7-carbaguanine + 2 NADP(+) = 7-cyano-7-carbaguanine + 2 NADPH + 3 H(+)</text>
        <dbReference type="Rhea" id="RHEA:13409"/>
        <dbReference type="ChEBI" id="CHEBI:15378"/>
        <dbReference type="ChEBI" id="CHEBI:45075"/>
        <dbReference type="ChEBI" id="CHEBI:57783"/>
        <dbReference type="ChEBI" id="CHEBI:58349"/>
        <dbReference type="ChEBI" id="CHEBI:58703"/>
        <dbReference type="EC" id="1.7.1.13"/>
    </reaction>
</comment>
<comment type="function">
    <text evidence="5">Catalyzes the NADPH-dependent reduction of 7-cyano-7-deazaguanine (preQ0) to 7-aminomethyl-7-deazaguanine (preQ1).</text>
</comment>
<evidence type="ECO:0000313" key="8">
    <source>
        <dbReference type="Proteomes" id="UP000253426"/>
    </source>
</evidence>
<dbReference type="GO" id="GO:0008616">
    <property type="term" value="P:tRNA queuosine(34) biosynthetic process"/>
    <property type="evidence" value="ECO:0007669"/>
    <property type="project" value="UniProtKB-UniRule"/>
</dbReference>